<dbReference type="KEGG" id="hhk:HH1059_01780"/>
<dbReference type="GO" id="GO:0016020">
    <property type="term" value="C:membrane"/>
    <property type="evidence" value="ECO:0007669"/>
    <property type="project" value="GOC"/>
</dbReference>
<dbReference type="InterPro" id="IPR056729">
    <property type="entry name" value="GMPPB_C"/>
</dbReference>
<dbReference type="Pfam" id="PF25087">
    <property type="entry name" value="GMPPB_C"/>
    <property type="match status" value="1"/>
</dbReference>
<dbReference type="HAMAP" id="MF_00523">
    <property type="entry name" value="LpxD"/>
    <property type="match status" value="1"/>
</dbReference>
<comment type="catalytic activity">
    <reaction evidence="7">
        <text>a UDP-3-O-[(3R)-3-hydroxyacyl]-alpha-D-glucosamine + a (3R)-hydroxyacyl-[ACP] = a UDP-2-N,3-O-bis[(3R)-3-hydroxyacyl]-alpha-D-glucosamine + holo-[ACP] + H(+)</text>
        <dbReference type="Rhea" id="RHEA:53836"/>
        <dbReference type="Rhea" id="RHEA-COMP:9685"/>
        <dbReference type="Rhea" id="RHEA-COMP:9945"/>
        <dbReference type="ChEBI" id="CHEBI:15378"/>
        <dbReference type="ChEBI" id="CHEBI:64479"/>
        <dbReference type="ChEBI" id="CHEBI:78827"/>
        <dbReference type="ChEBI" id="CHEBI:137740"/>
        <dbReference type="ChEBI" id="CHEBI:137748"/>
        <dbReference type="EC" id="2.3.1.191"/>
    </reaction>
</comment>
<dbReference type="EMBL" id="AP017372">
    <property type="protein sequence ID" value="BAU56853.1"/>
    <property type="molecule type" value="Genomic_DNA"/>
</dbReference>
<keyword evidence="11" id="KW-1185">Reference proteome</keyword>
<dbReference type="Gene3D" id="3.40.1390.10">
    <property type="entry name" value="MurE/MurF, N-terminal domain"/>
    <property type="match status" value="1"/>
</dbReference>
<keyword evidence="5 7" id="KW-0443">Lipid metabolism</keyword>
<evidence type="ECO:0000259" key="8">
    <source>
        <dbReference type="Pfam" id="PF04613"/>
    </source>
</evidence>
<dbReference type="Pfam" id="PF04613">
    <property type="entry name" value="LpxD"/>
    <property type="match status" value="1"/>
</dbReference>
<feature type="domain" description="UDP-3-O-[3-hydroxymyristoyl] glucosamine N-acyltransferase non-repeat region" evidence="8">
    <location>
        <begin position="26"/>
        <end position="91"/>
    </location>
</feature>
<comment type="subunit">
    <text evidence="7">Homotrimer.</text>
</comment>
<evidence type="ECO:0000256" key="3">
    <source>
        <dbReference type="ARBA" id="ARBA00022679"/>
    </source>
</evidence>
<evidence type="ECO:0000313" key="10">
    <source>
        <dbReference type="EMBL" id="BAU56853.1"/>
    </source>
</evidence>
<dbReference type="UniPathway" id="UPA00973"/>
<protein>
    <recommendedName>
        <fullName evidence="7">UDP-3-O-acylglucosamine N-acyltransferase</fullName>
        <ecNumber evidence="7">2.3.1.191</ecNumber>
    </recommendedName>
</protein>
<dbReference type="SUPFAM" id="SSF51161">
    <property type="entry name" value="Trimeric LpxA-like enzymes"/>
    <property type="match status" value="1"/>
</dbReference>
<organism evidence="10 11">
    <name type="scientific">Halorhodospira halochloris</name>
    <name type="common">Ectothiorhodospira halochloris</name>
    <dbReference type="NCBI Taxonomy" id="1052"/>
    <lineage>
        <taxon>Bacteria</taxon>
        <taxon>Pseudomonadati</taxon>
        <taxon>Pseudomonadota</taxon>
        <taxon>Gammaproteobacteria</taxon>
        <taxon>Chromatiales</taxon>
        <taxon>Ectothiorhodospiraceae</taxon>
        <taxon>Halorhodospira</taxon>
    </lineage>
</organism>
<keyword evidence="4 7" id="KW-0677">Repeat</keyword>
<dbReference type="Gene3D" id="2.160.10.10">
    <property type="entry name" value="Hexapeptide repeat proteins"/>
    <property type="match status" value="1"/>
</dbReference>
<dbReference type="InterPro" id="IPR001451">
    <property type="entry name" value="Hexapep"/>
</dbReference>
<reference evidence="10" key="1">
    <citation type="submission" date="2016-02" db="EMBL/GenBank/DDBJ databases">
        <title>Halorhodospira halochloris DSM-1059 complete genome, version 2.</title>
        <authorList>
            <person name="Tsukatani Y."/>
        </authorList>
    </citation>
    <scope>NUCLEOTIDE SEQUENCE</scope>
    <source>
        <strain evidence="10">DSM 1059</strain>
    </source>
</reference>
<evidence type="ECO:0000256" key="6">
    <source>
        <dbReference type="ARBA" id="ARBA00023315"/>
    </source>
</evidence>
<accession>A0A0X8X8E5</accession>
<feature type="active site" description="Proton acceptor" evidence="7">
    <location>
        <position position="242"/>
    </location>
</feature>
<gene>
    <name evidence="7 10" type="primary">lpxD</name>
    <name evidence="10" type="ORF">HH1059_01780</name>
</gene>
<dbReference type="InterPro" id="IPR007691">
    <property type="entry name" value="LpxD"/>
</dbReference>
<dbReference type="InterPro" id="IPR020573">
    <property type="entry name" value="UDP_GlcNAc_AcTrfase_non-rep"/>
</dbReference>
<dbReference type="CDD" id="cd03352">
    <property type="entry name" value="LbH_LpxD"/>
    <property type="match status" value="1"/>
</dbReference>
<name>A0A0X8X8E5_HALHR</name>
<evidence type="ECO:0000256" key="1">
    <source>
        <dbReference type="ARBA" id="ARBA00022516"/>
    </source>
</evidence>
<dbReference type="PANTHER" id="PTHR43378:SF2">
    <property type="entry name" value="UDP-3-O-ACYLGLUCOSAMINE N-ACYLTRANSFERASE 1, MITOCHONDRIAL-RELATED"/>
    <property type="match status" value="1"/>
</dbReference>
<evidence type="ECO:0000313" key="11">
    <source>
        <dbReference type="Proteomes" id="UP000218890"/>
    </source>
</evidence>
<evidence type="ECO:0000256" key="2">
    <source>
        <dbReference type="ARBA" id="ARBA00022556"/>
    </source>
</evidence>
<dbReference type="InterPro" id="IPR011004">
    <property type="entry name" value="Trimer_LpxA-like_sf"/>
</dbReference>
<dbReference type="GO" id="GO:0016410">
    <property type="term" value="F:N-acyltransferase activity"/>
    <property type="evidence" value="ECO:0007669"/>
    <property type="project" value="InterPro"/>
</dbReference>
<dbReference type="OrthoDB" id="9784739at2"/>
<keyword evidence="6 7" id="KW-0012">Acyltransferase</keyword>
<dbReference type="EC" id="2.3.1.191" evidence="7"/>
<sequence length="342" mass="35862">MSQQEWTLQALAEQVGGRVEGDAGKVVRGVASLRTAGEEMVTFYQGGSYRKLLANTAAGAVILAAEDLDDCPVAAIVAEEPRKAFARVAQLLGRQRPQVQPGVDRTASVSDQAEVDPSARIGPYVVVEEGAWIGPEVELGAGSFIGSGARIEAASVISPQVHIGWDCRIGKRAYLHPGVIIGADGFGFNRGDQGWEKIPQLGAVTIDDDVEIGANTTVDRGTLEDTVIGAGVKLDAQVHIGHNSQIGARTIIAGCAGVAGSVVIGEDCVIAGACALTDHIEICAGVTVMGMTGVTNSIKEPGIYASAPPMQALRQWRKSAVRITQLDDMAKRLQSLERQNSE</sequence>
<dbReference type="GO" id="GO:0103118">
    <property type="term" value="F:UDP-3-O-[(3R)-3-hydroxyacyl]-glucosamine N-acyltransferase activity"/>
    <property type="evidence" value="ECO:0007669"/>
    <property type="project" value="UniProtKB-EC"/>
</dbReference>
<keyword evidence="2 7" id="KW-0441">Lipid A biosynthesis</keyword>
<evidence type="ECO:0000256" key="7">
    <source>
        <dbReference type="HAMAP-Rule" id="MF_00523"/>
    </source>
</evidence>
<dbReference type="RefSeq" id="WP_096407240.1">
    <property type="nucleotide sequence ID" value="NZ_AP017372.2"/>
</dbReference>
<dbReference type="Gene3D" id="1.20.5.170">
    <property type="match status" value="1"/>
</dbReference>
<evidence type="ECO:0000259" key="9">
    <source>
        <dbReference type="Pfam" id="PF25087"/>
    </source>
</evidence>
<evidence type="ECO:0000256" key="5">
    <source>
        <dbReference type="ARBA" id="ARBA00023098"/>
    </source>
</evidence>
<comment type="function">
    <text evidence="7">Catalyzes the N-acylation of UDP-3-O-acylglucosamine using 3-hydroxyacyl-ACP as the acyl donor. Is involved in the biosynthesis of lipid A, a phosphorylated glycolipid that anchors the lipopolysaccharide to the outer membrane of the cell.</text>
</comment>
<dbReference type="NCBIfam" id="NF002060">
    <property type="entry name" value="PRK00892.1"/>
    <property type="match status" value="1"/>
</dbReference>
<dbReference type="Pfam" id="PF00132">
    <property type="entry name" value="Hexapep"/>
    <property type="match status" value="1"/>
</dbReference>
<dbReference type="GO" id="GO:0009245">
    <property type="term" value="P:lipid A biosynthetic process"/>
    <property type="evidence" value="ECO:0007669"/>
    <property type="project" value="UniProtKB-UniRule"/>
</dbReference>
<keyword evidence="1 7" id="KW-0444">Lipid biosynthesis</keyword>
<proteinExistence type="inferred from homology"/>
<dbReference type="Proteomes" id="UP000218890">
    <property type="component" value="Chromosome"/>
</dbReference>
<dbReference type="AlphaFoldDB" id="A0A0X8X8E5"/>
<keyword evidence="3 7" id="KW-0808">Transferase</keyword>
<dbReference type="PANTHER" id="PTHR43378">
    <property type="entry name" value="UDP-3-O-ACYLGLUCOSAMINE N-ACYLTRANSFERASE"/>
    <property type="match status" value="1"/>
</dbReference>
<comment type="similarity">
    <text evidence="7">Belongs to the transferase hexapeptide repeat family. LpxD subfamily.</text>
</comment>
<comment type="pathway">
    <text evidence="7">Bacterial outer membrane biogenesis; LPS lipid A biosynthesis.</text>
</comment>
<evidence type="ECO:0000256" key="4">
    <source>
        <dbReference type="ARBA" id="ARBA00022737"/>
    </source>
</evidence>
<feature type="domain" description="Mannose-1-phosphate guanyltransferase C-terminal" evidence="9">
    <location>
        <begin position="108"/>
        <end position="184"/>
    </location>
</feature>
<dbReference type="NCBIfam" id="TIGR01853">
    <property type="entry name" value="lipid_A_lpxD"/>
    <property type="match status" value="1"/>
</dbReference>